<proteinExistence type="predicted"/>
<feature type="compositionally biased region" description="Acidic residues" evidence="2">
    <location>
        <begin position="355"/>
        <end position="364"/>
    </location>
</feature>
<dbReference type="PANTHER" id="PTHR33476:SF22">
    <property type="entry name" value="PROTEIN POLAR LOCALIZATION DURING ASYMMETRIC DIVISION AND REDISTRIBUTION"/>
    <property type="match status" value="1"/>
</dbReference>
<reference evidence="3" key="2">
    <citation type="submission" date="2023-06" db="EMBL/GenBank/DDBJ databases">
        <authorList>
            <person name="Ma L."/>
            <person name="Liu K.-W."/>
            <person name="Li Z."/>
            <person name="Hsiao Y.-Y."/>
            <person name="Qi Y."/>
            <person name="Fu T."/>
            <person name="Tang G."/>
            <person name="Zhang D."/>
            <person name="Sun W.-H."/>
            <person name="Liu D.-K."/>
            <person name="Li Y."/>
            <person name="Chen G.-Z."/>
            <person name="Liu X.-D."/>
            <person name="Liao X.-Y."/>
            <person name="Jiang Y.-T."/>
            <person name="Yu X."/>
            <person name="Hao Y."/>
            <person name="Huang J."/>
            <person name="Zhao X.-W."/>
            <person name="Ke S."/>
            <person name="Chen Y.-Y."/>
            <person name="Wu W.-L."/>
            <person name="Hsu J.-L."/>
            <person name="Lin Y.-F."/>
            <person name="Huang M.-D."/>
            <person name="Li C.-Y."/>
            <person name="Huang L."/>
            <person name="Wang Z.-W."/>
            <person name="Zhao X."/>
            <person name="Zhong W.-Y."/>
            <person name="Peng D.-H."/>
            <person name="Ahmad S."/>
            <person name="Lan S."/>
            <person name="Zhang J.-S."/>
            <person name="Tsai W.-C."/>
            <person name="Van De Peer Y."/>
            <person name="Liu Z.-J."/>
        </authorList>
    </citation>
    <scope>NUCLEOTIDE SEQUENCE</scope>
    <source>
        <strain evidence="3">CP</strain>
        <tissue evidence="3">Leaves</tissue>
    </source>
</reference>
<dbReference type="GO" id="GO:0008356">
    <property type="term" value="P:asymmetric cell division"/>
    <property type="evidence" value="ECO:0007669"/>
    <property type="project" value="InterPro"/>
</dbReference>
<keyword evidence="4" id="KW-1185">Reference proteome</keyword>
<evidence type="ECO:0000313" key="3">
    <source>
        <dbReference type="EMBL" id="KAK1287560.1"/>
    </source>
</evidence>
<accession>A0AAV9CEH6</accession>
<evidence type="ECO:0008006" key="5">
    <source>
        <dbReference type="Google" id="ProtNLM"/>
    </source>
</evidence>
<protein>
    <recommendedName>
        <fullName evidence="5">Protein POLAR LOCALIZATION DURING ASYMMETRIC DIVISION AND REDISTRIBUTION</fullName>
    </recommendedName>
</protein>
<feature type="region of interest" description="Disordered" evidence="2">
    <location>
        <begin position="344"/>
        <end position="372"/>
    </location>
</feature>
<sequence length="435" mass="49237">MSSRGSSSSGRRRRRPFMCGESKAVAFEERRKRNDHDMRLLDFLKEEDVDMPRKIGKEKRIRGGFGSVSMPSSPRLVLSRWFSSLKPHKEIIDAERSDLLIAKPLPDSKNDELDLELVDGRGEGEGASEQSVSVSVGGNVEQSSSLILLEGPFEGFRTVVEEQNVRERISINDGSSNHRRSLECNVSSAAKNANVPDLPLGAGLVFLIAKGITEFNKMVELRNQMEMLLKEIKEEARRKTDNSPKADIVLACSTSTFVRCKSEREHHLLPSQNLVLSNHSSVAHDTTDPGRHSNCDATLMRAKSLRMVQLEEELEAELELLQINLDSRIASEFPERRMEIAIENTAPSQSMTASFEEEENDPQEPDIRNTSGVSPYELERRLHELLESQQRERIAELESALNTAEKRLREKETEISWWRDTASVLSKDKQRLQDD</sequence>
<name>A0AAV9CEH6_ACOCL</name>
<organism evidence="3 4">
    <name type="scientific">Acorus calamus</name>
    <name type="common">Sweet flag</name>
    <dbReference type="NCBI Taxonomy" id="4465"/>
    <lineage>
        <taxon>Eukaryota</taxon>
        <taxon>Viridiplantae</taxon>
        <taxon>Streptophyta</taxon>
        <taxon>Embryophyta</taxon>
        <taxon>Tracheophyta</taxon>
        <taxon>Spermatophyta</taxon>
        <taxon>Magnoliopsida</taxon>
        <taxon>Liliopsida</taxon>
        <taxon>Acoraceae</taxon>
        <taxon>Acorus</taxon>
    </lineage>
</organism>
<feature type="coiled-coil region" evidence="1">
    <location>
        <begin position="387"/>
        <end position="414"/>
    </location>
</feature>
<keyword evidence="1" id="KW-0175">Coiled coil</keyword>
<evidence type="ECO:0000256" key="2">
    <source>
        <dbReference type="SAM" id="MobiDB-lite"/>
    </source>
</evidence>
<dbReference type="PANTHER" id="PTHR33476">
    <property type="entry name" value="EMB|CAB62613.1"/>
    <property type="match status" value="1"/>
</dbReference>
<dbReference type="AlphaFoldDB" id="A0AAV9CEH6"/>
<evidence type="ECO:0000256" key="1">
    <source>
        <dbReference type="SAM" id="Coils"/>
    </source>
</evidence>
<dbReference type="InterPro" id="IPR040348">
    <property type="entry name" value="POLAR-like"/>
</dbReference>
<gene>
    <name evidence="3" type="ORF">QJS10_CPB19g00685</name>
</gene>
<reference evidence="3" key="1">
    <citation type="journal article" date="2023" name="Nat. Commun.">
        <title>Diploid and tetraploid genomes of Acorus and the evolution of monocots.</title>
        <authorList>
            <person name="Ma L."/>
            <person name="Liu K.W."/>
            <person name="Li Z."/>
            <person name="Hsiao Y.Y."/>
            <person name="Qi Y."/>
            <person name="Fu T."/>
            <person name="Tang G.D."/>
            <person name="Zhang D."/>
            <person name="Sun W.H."/>
            <person name="Liu D.K."/>
            <person name="Li Y."/>
            <person name="Chen G.Z."/>
            <person name="Liu X.D."/>
            <person name="Liao X.Y."/>
            <person name="Jiang Y.T."/>
            <person name="Yu X."/>
            <person name="Hao Y."/>
            <person name="Huang J."/>
            <person name="Zhao X.W."/>
            <person name="Ke S."/>
            <person name="Chen Y.Y."/>
            <person name="Wu W.L."/>
            <person name="Hsu J.L."/>
            <person name="Lin Y.F."/>
            <person name="Huang M.D."/>
            <person name="Li C.Y."/>
            <person name="Huang L."/>
            <person name="Wang Z.W."/>
            <person name="Zhao X."/>
            <person name="Zhong W.Y."/>
            <person name="Peng D.H."/>
            <person name="Ahmad S."/>
            <person name="Lan S."/>
            <person name="Zhang J.S."/>
            <person name="Tsai W.C."/>
            <person name="Van de Peer Y."/>
            <person name="Liu Z.J."/>
        </authorList>
    </citation>
    <scope>NUCLEOTIDE SEQUENCE</scope>
    <source>
        <strain evidence="3">CP</strain>
    </source>
</reference>
<dbReference type="EMBL" id="JAUJYO010000019">
    <property type="protein sequence ID" value="KAK1287560.1"/>
    <property type="molecule type" value="Genomic_DNA"/>
</dbReference>
<dbReference type="Proteomes" id="UP001180020">
    <property type="component" value="Unassembled WGS sequence"/>
</dbReference>
<comment type="caution">
    <text evidence="3">The sequence shown here is derived from an EMBL/GenBank/DDBJ whole genome shotgun (WGS) entry which is preliminary data.</text>
</comment>
<evidence type="ECO:0000313" key="4">
    <source>
        <dbReference type="Proteomes" id="UP001180020"/>
    </source>
</evidence>